<evidence type="ECO:0000313" key="2">
    <source>
        <dbReference type="EMBL" id="MBC2665468.1"/>
    </source>
</evidence>
<gene>
    <name evidence="2" type="ORF">H7F51_08035</name>
</gene>
<protein>
    <recommendedName>
        <fullName evidence="1">PKHD-type hydroxylase C-terminal domain-containing protein</fullName>
    </recommendedName>
</protein>
<comment type="caution">
    <text evidence="2">The sequence shown here is derived from an EMBL/GenBank/DDBJ whole genome shotgun (WGS) entry which is preliminary data.</text>
</comment>
<dbReference type="RefSeq" id="WP_185663724.1">
    <property type="nucleotide sequence ID" value="NZ_JACLAW010000005.1"/>
</dbReference>
<dbReference type="GO" id="GO:0006974">
    <property type="term" value="P:DNA damage response"/>
    <property type="evidence" value="ECO:0007669"/>
    <property type="project" value="TreeGrafter"/>
</dbReference>
<dbReference type="InterPro" id="IPR041097">
    <property type="entry name" value="PKHD_C"/>
</dbReference>
<dbReference type="InterPro" id="IPR023550">
    <property type="entry name" value="PKHD_hydroxylase"/>
</dbReference>
<keyword evidence="3" id="KW-1185">Reference proteome</keyword>
<sequence length="84" mass="9379">MKLDAGDMLLYDGGTIHEVRPVTSGEHTGAFFWIQSGVRDAARRHLLHELDKTISALREAAAPSGEIIRLTAHYHALIRMWAEV</sequence>
<dbReference type="PANTHER" id="PTHR41536:SF1">
    <property type="entry name" value="PKHD-TYPE HYDROXYLASE YBIX"/>
    <property type="match status" value="1"/>
</dbReference>
<dbReference type="Gene3D" id="4.10.860.20">
    <property type="entry name" value="Rabenosyn, Rab binding domain"/>
    <property type="match status" value="1"/>
</dbReference>
<dbReference type="Pfam" id="PF18331">
    <property type="entry name" value="PKHD_C"/>
    <property type="match status" value="1"/>
</dbReference>
<evidence type="ECO:0000259" key="1">
    <source>
        <dbReference type="Pfam" id="PF18331"/>
    </source>
</evidence>
<dbReference type="GO" id="GO:0006879">
    <property type="term" value="P:intracellular iron ion homeostasis"/>
    <property type="evidence" value="ECO:0007669"/>
    <property type="project" value="TreeGrafter"/>
</dbReference>
<dbReference type="AlphaFoldDB" id="A0A7X1FR86"/>
<organism evidence="2 3">
    <name type="scientific">Novosphingobium flavum</name>
    <dbReference type="NCBI Taxonomy" id="1778672"/>
    <lineage>
        <taxon>Bacteria</taxon>
        <taxon>Pseudomonadati</taxon>
        <taxon>Pseudomonadota</taxon>
        <taxon>Alphaproteobacteria</taxon>
        <taxon>Sphingomonadales</taxon>
        <taxon>Sphingomonadaceae</taxon>
        <taxon>Novosphingobium</taxon>
    </lineage>
</organism>
<evidence type="ECO:0000313" key="3">
    <source>
        <dbReference type="Proteomes" id="UP000566813"/>
    </source>
</evidence>
<proteinExistence type="predicted"/>
<dbReference type="PANTHER" id="PTHR41536">
    <property type="entry name" value="PKHD-TYPE HYDROXYLASE YBIX"/>
    <property type="match status" value="1"/>
</dbReference>
<feature type="domain" description="PKHD-type hydroxylase C-terminal" evidence="1">
    <location>
        <begin position="42"/>
        <end position="83"/>
    </location>
</feature>
<dbReference type="EMBL" id="JACLAW010000005">
    <property type="protein sequence ID" value="MBC2665468.1"/>
    <property type="molecule type" value="Genomic_DNA"/>
</dbReference>
<accession>A0A7X1FR86</accession>
<dbReference type="GO" id="GO:0016706">
    <property type="term" value="F:2-oxoglutarate-dependent dioxygenase activity"/>
    <property type="evidence" value="ECO:0007669"/>
    <property type="project" value="InterPro"/>
</dbReference>
<name>A0A7X1FR86_9SPHN</name>
<reference evidence="2 3" key="1">
    <citation type="submission" date="2020-08" db="EMBL/GenBank/DDBJ databases">
        <title>The genome sequence of type strain Novosphingobium flavum NBRC 111647.</title>
        <authorList>
            <person name="Liu Y."/>
        </authorList>
    </citation>
    <scope>NUCLEOTIDE SEQUENCE [LARGE SCALE GENOMIC DNA]</scope>
    <source>
        <strain evidence="2 3">NBRC 111647</strain>
    </source>
</reference>
<dbReference type="Proteomes" id="UP000566813">
    <property type="component" value="Unassembled WGS sequence"/>
</dbReference>